<dbReference type="GO" id="GO:0060294">
    <property type="term" value="P:cilium movement involved in cell motility"/>
    <property type="evidence" value="ECO:0007669"/>
    <property type="project" value="TreeGrafter"/>
</dbReference>
<dbReference type="EnsemblMetazoa" id="GBRI032731-RA">
    <property type="protein sequence ID" value="GBRI032731-PA"/>
    <property type="gene ID" value="GBRI032731"/>
</dbReference>
<dbReference type="Gene3D" id="3.10.490.20">
    <property type="match status" value="1"/>
</dbReference>
<accession>A0A1A9WUJ7</accession>
<dbReference type="InterPro" id="IPR043160">
    <property type="entry name" value="Dynein_C_barrel"/>
</dbReference>
<dbReference type="GO" id="GO:0008569">
    <property type="term" value="F:minus-end-directed microtubule motor activity"/>
    <property type="evidence" value="ECO:0007669"/>
    <property type="project" value="TreeGrafter"/>
</dbReference>
<dbReference type="PANTHER" id="PTHR10676">
    <property type="entry name" value="DYNEIN HEAVY CHAIN FAMILY PROTEIN"/>
    <property type="match status" value="1"/>
</dbReference>
<evidence type="ECO:0000313" key="2">
    <source>
        <dbReference type="EnsemblMetazoa" id="GBRI032731-PA"/>
    </source>
</evidence>
<dbReference type="AlphaFoldDB" id="A0A1A9WUJ7"/>
<dbReference type="InterPro" id="IPR041228">
    <property type="entry name" value="Dynein_C"/>
</dbReference>
<dbReference type="GO" id="GO:0005930">
    <property type="term" value="C:axoneme"/>
    <property type="evidence" value="ECO:0007669"/>
    <property type="project" value="TreeGrafter"/>
</dbReference>
<dbReference type="GO" id="GO:0030286">
    <property type="term" value="C:dynein complex"/>
    <property type="evidence" value="ECO:0007669"/>
    <property type="project" value="InterPro"/>
</dbReference>
<organism evidence="2 3">
    <name type="scientific">Glossina brevipalpis</name>
    <dbReference type="NCBI Taxonomy" id="37001"/>
    <lineage>
        <taxon>Eukaryota</taxon>
        <taxon>Metazoa</taxon>
        <taxon>Ecdysozoa</taxon>
        <taxon>Arthropoda</taxon>
        <taxon>Hexapoda</taxon>
        <taxon>Insecta</taxon>
        <taxon>Pterygota</taxon>
        <taxon>Neoptera</taxon>
        <taxon>Endopterygota</taxon>
        <taxon>Diptera</taxon>
        <taxon>Brachycera</taxon>
        <taxon>Muscomorpha</taxon>
        <taxon>Hippoboscoidea</taxon>
        <taxon>Glossinidae</taxon>
        <taxon>Glossina</taxon>
    </lineage>
</organism>
<dbReference type="GO" id="GO:0097729">
    <property type="term" value="C:9+2 motile cilium"/>
    <property type="evidence" value="ECO:0007669"/>
    <property type="project" value="TreeGrafter"/>
</dbReference>
<name>A0A1A9WUJ7_9MUSC</name>
<dbReference type="InterPro" id="IPR026983">
    <property type="entry name" value="DHC"/>
</dbReference>
<dbReference type="GO" id="GO:0051959">
    <property type="term" value="F:dynein light intermediate chain binding"/>
    <property type="evidence" value="ECO:0007669"/>
    <property type="project" value="InterPro"/>
</dbReference>
<proteinExistence type="predicted"/>
<evidence type="ECO:0000259" key="1">
    <source>
        <dbReference type="Pfam" id="PF18199"/>
    </source>
</evidence>
<sequence>MQPLLALCAMETVYMYLEGGGWIRKSQCRCDPSPKELVTAMPVIHSKSVEQLKKRTRGVYACPSYYYPQRAGSYIIAVDLKAGSEKAESGKKEYLYRLYMVTDIILRSFLMCRHI</sequence>
<dbReference type="Proteomes" id="UP000091820">
    <property type="component" value="Unassembled WGS sequence"/>
</dbReference>
<reference evidence="3" key="1">
    <citation type="submission" date="2014-03" db="EMBL/GenBank/DDBJ databases">
        <authorList>
            <person name="Aksoy S."/>
            <person name="Warren W."/>
            <person name="Wilson R.K."/>
        </authorList>
    </citation>
    <scope>NUCLEOTIDE SEQUENCE [LARGE SCALE GENOMIC DNA]</scope>
    <source>
        <strain evidence="3">IAEA</strain>
    </source>
</reference>
<feature type="domain" description="Dynein heavy chain C-terminal" evidence="1">
    <location>
        <begin position="15"/>
        <end position="85"/>
    </location>
</feature>
<reference evidence="2" key="2">
    <citation type="submission" date="2020-05" db="UniProtKB">
        <authorList>
            <consortium name="EnsemblMetazoa"/>
        </authorList>
    </citation>
    <scope>IDENTIFICATION</scope>
    <source>
        <strain evidence="2">IAEA</strain>
    </source>
</reference>
<dbReference type="Pfam" id="PF18199">
    <property type="entry name" value="Dynein_C"/>
    <property type="match status" value="1"/>
</dbReference>
<evidence type="ECO:0000313" key="3">
    <source>
        <dbReference type="Proteomes" id="UP000091820"/>
    </source>
</evidence>
<dbReference type="STRING" id="37001.A0A1A9WUJ7"/>
<protein>
    <submittedName>
        <fullName evidence="2">Dynein_C domain-containing protein</fullName>
    </submittedName>
</protein>
<dbReference type="GO" id="GO:0045505">
    <property type="term" value="F:dynein intermediate chain binding"/>
    <property type="evidence" value="ECO:0007669"/>
    <property type="project" value="InterPro"/>
</dbReference>
<dbReference type="PANTHER" id="PTHR10676:SF183">
    <property type="entry name" value="DYNEIN AXONEMAL HEAVY CHAIN 2"/>
    <property type="match status" value="1"/>
</dbReference>
<dbReference type="VEuPathDB" id="VectorBase:GBRI032731"/>
<keyword evidence="3" id="KW-1185">Reference proteome</keyword>